<sequence>MLGAKPVASPMVPTDRLQLTSGTLFADGSAYRQIVGSLQYLHFMRPDIAFAVNKLSQFMHKPTDIHWMAVKRVLRYLAGTKDRGIFLRRNNTIALHAFSDADWRGNKDDYTSTGAYIIYLGTHPVAWSSKKQKSVSRSSTEAEYRAVADTASELCWVVSLLHELGLKSVTQPVIYCDNVGATYLAANPIFHSRMKHVAFDYHFIRELVQSGFLRVAHVSTKDQLADALTKPVSRSLLNVNLSKIGLSSGRPS</sequence>
<dbReference type="GeneID" id="109132822"/>
<gene>
    <name evidence="2" type="primary">LOC109132822</name>
</gene>
<protein>
    <submittedName>
        <fullName evidence="2">Uncharacterized protein LOC109132822</fullName>
    </submittedName>
</protein>
<keyword evidence="1" id="KW-1185">Reference proteome</keyword>
<dbReference type="PANTHER" id="PTHR11439:SF489">
    <property type="entry name" value="RNA-DIRECTED DNA POLYMERASE"/>
    <property type="match status" value="1"/>
</dbReference>
<evidence type="ECO:0000313" key="1">
    <source>
        <dbReference type="Proteomes" id="UP000694864"/>
    </source>
</evidence>
<accession>A0ABM1RP39</accession>
<evidence type="ECO:0000313" key="2">
    <source>
        <dbReference type="RefSeq" id="XP_019100777.1"/>
    </source>
</evidence>
<reference evidence="1" key="1">
    <citation type="journal article" date="2014" name="Nat. Commun.">
        <title>The emerging biofuel crop Camelina sativa retains a highly undifferentiated hexaploid genome structure.</title>
        <authorList>
            <person name="Kagale S."/>
            <person name="Koh C."/>
            <person name="Nixon J."/>
            <person name="Bollina V."/>
            <person name="Clarke W.E."/>
            <person name="Tuteja R."/>
            <person name="Spillane C."/>
            <person name="Robinson S.J."/>
            <person name="Links M.G."/>
            <person name="Clarke C."/>
            <person name="Higgins E.E."/>
            <person name="Huebert T."/>
            <person name="Sharpe A.G."/>
            <person name="Parkin I.A."/>
        </authorList>
    </citation>
    <scope>NUCLEOTIDE SEQUENCE [LARGE SCALE GENOMIC DNA]</scope>
    <source>
        <strain evidence="1">cv. DH55</strain>
    </source>
</reference>
<dbReference type="RefSeq" id="XP_019100777.1">
    <property type="nucleotide sequence ID" value="XM_019245232.1"/>
</dbReference>
<dbReference type="InterPro" id="IPR043502">
    <property type="entry name" value="DNA/RNA_pol_sf"/>
</dbReference>
<name>A0ABM1RP39_CAMSA</name>
<organism evidence="1 2">
    <name type="scientific">Camelina sativa</name>
    <name type="common">False flax</name>
    <name type="synonym">Myagrum sativum</name>
    <dbReference type="NCBI Taxonomy" id="90675"/>
    <lineage>
        <taxon>Eukaryota</taxon>
        <taxon>Viridiplantae</taxon>
        <taxon>Streptophyta</taxon>
        <taxon>Embryophyta</taxon>
        <taxon>Tracheophyta</taxon>
        <taxon>Spermatophyta</taxon>
        <taxon>Magnoliopsida</taxon>
        <taxon>eudicotyledons</taxon>
        <taxon>Gunneridae</taxon>
        <taxon>Pentapetalae</taxon>
        <taxon>rosids</taxon>
        <taxon>malvids</taxon>
        <taxon>Brassicales</taxon>
        <taxon>Brassicaceae</taxon>
        <taxon>Camelineae</taxon>
        <taxon>Camelina</taxon>
    </lineage>
</organism>
<dbReference type="Proteomes" id="UP000694864">
    <property type="component" value="Chromosome 5"/>
</dbReference>
<reference evidence="2" key="2">
    <citation type="submission" date="2025-08" db="UniProtKB">
        <authorList>
            <consortium name="RefSeq"/>
        </authorList>
    </citation>
    <scope>IDENTIFICATION</scope>
    <source>
        <tissue evidence="2">Leaf</tissue>
    </source>
</reference>
<dbReference type="SUPFAM" id="SSF56672">
    <property type="entry name" value="DNA/RNA polymerases"/>
    <property type="match status" value="1"/>
</dbReference>
<proteinExistence type="predicted"/>
<dbReference type="PANTHER" id="PTHR11439">
    <property type="entry name" value="GAG-POL-RELATED RETROTRANSPOSON"/>
    <property type="match status" value="1"/>
</dbReference>
<dbReference type="CDD" id="cd09272">
    <property type="entry name" value="RNase_HI_RT_Ty1"/>
    <property type="match status" value="1"/>
</dbReference>